<dbReference type="Proteomes" id="UP000266723">
    <property type="component" value="Unassembled WGS sequence"/>
</dbReference>
<evidence type="ECO:0000313" key="2">
    <source>
        <dbReference type="EMBL" id="KAF3520536.1"/>
    </source>
</evidence>
<name>A0ABQ7B2H6_BRACR</name>
<organism evidence="2 3">
    <name type="scientific">Brassica cretica</name>
    <name type="common">Mustard</name>
    <dbReference type="NCBI Taxonomy" id="69181"/>
    <lineage>
        <taxon>Eukaryota</taxon>
        <taxon>Viridiplantae</taxon>
        <taxon>Streptophyta</taxon>
        <taxon>Embryophyta</taxon>
        <taxon>Tracheophyta</taxon>
        <taxon>Spermatophyta</taxon>
        <taxon>Magnoliopsida</taxon>
        <taxon>eudicotyledons</taxon>
        <taxon>Gunneridae</taxon>
        <taxon>Pentapetalae</taxon>
        <taxon>rosids</taxon>
        <taxon>malvids</taxon>
        <taxon>Brassicales</taxon>
        <taxon>Brassicaceae</taxon>
        <taxon>Brassiceae</taxon>
        <taxon>Brassica</taxon>
    </lineage>
</organism>
<reference evidence="2 3" key="1">
    <citation type="journal article" date="2020" name="BMC Genomics">
        <title>Intraspecific diversification of the crop wild relative Brassica cretica Lam. using demographic model selection.</title>
        <authorList>
            <person name="Kioukis A."/>
            <person name="Michalopoulou V.A."/>
            <person name="Briers L."/>
            <person name="Pirintsos S."/>
            <person name="Studholme D.J."/>
            <person name="Pavlidis P."/>
            <person name="Sarris P.F."/>
        </authorList>
    </citation>
    <scope>NUCLEOTIDE SEQUENCE [LARGE SCALE GENOMIC DNA]</scope>
    <source>
        <strain evidence="3">cv. PFS-1207/04</strain>
    </source>
</reference>
<evidence type="ECO:0000256" key="1">
    <source>
        <dbReference type="SAM" id="MobiDB-lite"/>
    </source>
</evidence>
<accession>A0ABQ7B2H6</accession>
<evidence type="ECO:0000313" key="3">
    <source>
        <dbReference type="Proteomes" id="UP000266723"/>
    </source>
</evidence>
<keyword evidence="3" id="KW-1185">Reference proteome</keyword>
<comment type="caution">
    <text evidence="2">The sequence shown here is derived from an EMBL/GenBank/DDBJ whole genome shotgun (WGS) entry which is preliminary data.</text>
</comment>
<gene>
    <name evidence="2" type="ORF">DY000_02063383</name>
</gene>
<protein>
    <submittedName>
        <fullName evidence="2">Uncharacterized protein</fullName>
    </submittedName>
</protein>
<feature type="compositionally biased region" description="Low complexity" evidence="1">
    <location>
        <begin position="86"/>
        <end position="98"/>
    </location>
</feature>
<proteinExistence type="predicted"/>
<feature type="compositionally biased region" description="Polar residues" evidence="1">
    <location>
        <begin position="75"/>
        <end position="85"/>
    </location>
</feature>
<dbReference type="EMBL" id="QGKV02001556">
    <property type="protein sequence ID" value="KAF3520536.1"/>
    <property type="molecule type" value="Genomic_DNA"/>
</dbReference>
<feature type="region of interest" description="Disordered" evidence="1">
    <location>
        <begin position="75"/>
        <end position="98"/>
    </location>
</feature>
<sequence>MSLLRQVLQPLLQHDPRTPPRASLSLYKISLSVSVSIQTTPELSYSYSPCSRNPSLQGNIYSLALQVYTTPTQHLNSTWSSPLNPTSTSATTSATTSG</sequence>